<comment type="caution">
    <text evidence="3">The sequence shown here is derived from an EMBL/GenBank/DDBJ whole genome shotgun (WGS) entry which is preliminary data.</text>
</comment>
<feature type="compositionally biased region" description="Polar residues" evidence="1">
    <location>
        <begin position="1259"/>
        <end position="1291"/>
    </location>
</feature>
<feature type="compositionally biased region" description="Polar residues" evidence="1">
    <location>
        <begin position="1373"/>
        <end position="1402"/>
    </location>
</feature>
<feature type="compositionally biased region" description="Basic and acidic residues" evidence="1">
    <location>
        <begin position="27"/>
        <end position="37"/>
    </location>
</feature>
<dbReference type="GO" id="GO:0098793">
    <property type="term" value="C:presynapse"/>
    <property type="evidence" value="ECO:0007669"/>
    <property type="project" value="GOC"/>
</dbReference>
<sequence length="1698" mass="185317">MESKSCGGLSALVTMLDQEGGQNAEVGEGRGITHDEGGGTGSTRGTGTAPLSGHSSSHSSGPITPGGLGSSSSGTVKPQDPSIDLELDVRVCISSGMCNLYTRCISREEEKRMKKERSFSGGISETPGSPGSVRKKNEGRPNISSNKLRAPPPPSLSVSADTVFYIPGLDVKVHYESHNIHEETPVGSGGGLSEGAGWSPAGVAGGGGSQGGSTSRKSAVGTSGMKRASLFTWLTLQSIQRETTVSPNILEFLELALEPLPLPEPQHKSPVASQAEPEPVYNVEVEATTAGGGVPYVYASFPVDVVVYFHMQPSTIRFSCQPVSRVECLLQLPSLNLVFSSKRAEDGTMTGLDSKLQATIGGLSVTGVLEDFSLYVFHPYGGKQRGATGAPYLATSPLAALTDSERKDSLSVMVEFVKFHISRSRKINFKPEINTKLKSANTVDSAKAIIRFSTIIDIGAAHFKYDMRRLTEILAFPRAWYRRSIVRRLFLGDFTGGAVSSEWDETSPAPATDSPGNHNVPPKRHSSSSAEGTDLNRRDNGSISSGSGGSQQTPTTSQPHGTAGAGSRARDKLRLNFDSDINIRKSPKLSTGKKEGVNDKENDIGNGNVPGETTDSKAESRSGEDTEATGTTQGMNKSGSWETLVLFAVNFTRLGVQMNMGNVMGNVVWTTKDFKADGRLSIGSTGHKNMYIGLGLGGSGLDAKGGIVGGIIELSEINMYLKIREDPGMEPDHTIGVKLFASQSRLDYMGTSVLMGRVSSFGVTLRDEWKLKQCAEGDEDTTRRGATIFILGDLEWDQLQLIISKSTTADLLKMHHKLDEFFSQQFKSSKRVFSSLQPTRHKSSVKHRHKDGNRKMANVLGMPSGQDARHHRHWQGVLHRVSGLRLTTLPLPLPDSGTVLGGSLELHGKTISLACFHGLNFKSKSWALFSLQEPYINFTSEVQEVPGDPPRDTHIVQNLTFSLGVMEQTHAQHVSMATVCRITRNMVFPPQFRTIQEWFHYAFCTSELDNVDRFPSLDRSDSLPSSSTEGKRASTRLQDHNHSSETVFALPSMQIHLTTKHLQTATTPDFMDEKPKVECSLVTEFQDHIFVAVDAENFFFLHDLISSYVKDTKEKMGAEPESKDNGDKKPKVVRVNEPTQLLQQDWREFTCGTWHLEPTVRLLSWATKNLEPYGVDYILQKLGFSHARTTIPKWLQRGCMDPLDKVFINKHPHQPRPPVCTFNYTWTPDSEKKLHASLPDISPTTLLCHSALTHDTLLPQTTHPRTPSLPQTLTHDHSLPQTLTARTTPCTDTHPRHSLNHETLSPHGRTLTRTLTATGHSTHGASHPRTLSCHGHSHPRTLSCHGHSPPTDALTHGHYTATEHSHPRIASQPRDTPSRQAGHSHPRTSLPQDTHPRNNSLPQTPPPTDISATDTPPTDTLCHRHSPTDTLLPRNTFTHGHSSLPRTLSPHGDLFYPRYTTAHGHSHPRTALTTGTLSAYGHSQPTDTLCHGTLSPYGRLSTHGPFCTDTLTHDTLTLRTLFTPRTLSPTDTLLPRTISPTEPLSATDTLTQLDTLLPGLFSPTDTLCHGHFTHGRCVIHGHSRHDESQNPQTLSATDTSTHGHSLPTDFLTTDTRLPRTLHPRTLSSQGTLSPHGHFFATDTFTTDALTHGTLLCPDDLTHRNTLCTGHSSHGTISPTDTLATDHSPQTDTLHPRTL</sequence>
<dbReference type="STRING" id="6689.A0A423TCX1"/>
<feature type="compositionally biased region" description="Basic and acidic residues" evidence="1">
    <location>
        <begin position="592"/>
        <end position="603"/>
    </location>
</feature>
<feature type="compositionally biased region" description="Basic and acidic residues" evidence="1">
    <location>
        <begin position="568"/>
        <end position="583"/>
    </location>
</feature>
<feature type="region of interest" description="Disordered" evidence="1">
    <location>
        <begin position="1582"/>
        <end position="1612"/>
    </location>
</feature>
<feature type="region of interest" description="Disordered" evidence="1">
    <location>
        <begin position="184"/>
        <end position="221"/>
    </location>
</feature>
<feature type="region of interest" description="Disordered" evidence="1">
    <location>
        <begin position="1018"/>
        <end position="1041"/>
    </location>
</feature>
<dbReference type="InterPro" id="IPR056742">
    <property type="entry name" value="BLTP1_C"/>
</dbReference>
<evidence type="ECO:0000256" key="1">
    <source>
        <dbReference type="SAM" id="MobiDB-lite"/>
    </source>
</evidence>
<accession>A0A423TCX1</accession>
<feature type="compositionally biased region" description="Polar residues" evidence="1">
    <location>
        <begin position="1433"/>
        <end position="1446"/>
    </location>
</feature>
<feature type="region of interest" description="Disordered" evidence="1">
    <location>
        <begin position="110"/>
        <end position="154"/>
    </location>
</feature>
<gene>
    <name evidence="3" type="ORF">C7M84_007182</name>
</gene>
<feature type="compositionally biased region" description="Polar residues" evidence="1">
    <location>
        <begin position="1589"/>
        <end position="1603"/>
    </location>
</feature>
<feature type="compositionally biased region" description="Low complexity" evidence="1">
    <location>
        <begin position="45"/>
        <end position="63"/>
    </location>
</feature>
<protein>
    <recommendedName>
        <fullName evidence="2">Bridge-like lipid transfer protein family member 1 C-terminal domain-containing protein</fullName>
    </recommendedName>
</protein>
<feature type="region of interest" description="Disordered" evidence="1">
    <location>
        <begin position="1259"/>
        <end position="1450"/>
    </location>
</feature>
<feature type="compositionally biased region" description="Polar residues" evidence="1">
    <location>
        <begin position="1671"/>
        <end position="1692"/>
    </location>
</feature>
<evidence type="ECO:0000313" key="4">
    <source>
        <dbReference type="Proteomes" id="UP000283509"/>
    </source>
</evidence>
<feature type="compositionally biased region" description="Basic and acidic residues" evidence="1">
    <location>
        <begin position="1029"/>
        <end position="1041"/>
    </location>
</feature>
<feature type="domain" description="Bridge-like lipid transfer protein family member 1 C-terminal" evidence="2">
    <location>
        <begin position="630"/>
        <end position="1214"/>
    </location>
</feature>
<feature type="region of interest" description="Disordered" evidence="1">
    <location>
        <begin position="17"/>
        <end position="81"/>
    </location>
</feature>
<dbReference type="OrthoDB" id="10051416at2759"/>
<feature type="compositionally biased region" description="Low complexity" evidence="1">
    <location>
        <begin position="1307"/>
        <end position="1322"/>
    </location>
</feature>
<feature type="compositionally biased region" description="Basic and acidic residues" evidence="1">
    <location>
        <begin position="614"/>
        <end position="624"/>
    </location>
</feature>
<dbReference type="Proteomes" id="UP000283509">
    <property type="component" value="Unassembled WGS sequence"/>
</dbReference>
<dbReference type="PANTHER" id="PTHR31640:SF1">
    <property type="entry name" value="BRIDGE-LIKE LIPID TRANSFER PROTEIN FAMILY MEMBER 1"/>
    <property type="match status" value="1"/>
</dbReference>
<dbReference type="InterPro" id="IPR033616">
    <property type="entry name" value="BLTP1"/>
</dbReference>
<name>A0A423TCX1_PENVA</name>
<proteinExistence type="predicted"/>
<dbReference type="PANTHER" id="PTHR31640">
    <property type="entry name" value="TRANSMEMBRANE PROTEIN KIAA1109"/>
    <property type="match status" value="1"/>
</dbReference>
<dbReference type="GO" id="GO:0048488">
    <property type="term" value="P:synaptic vesicle endocytosis"/>
    <property type="evidence" value="ECO:0007669"/>
    <property type="project" value="TreeGrafter"/>
</dbReference>
<keyword evidence="4" id="KW-1185">Reference proteome</keyword>
<feature type="region of interest" description="Disordered" evidence="1">
    <location>
        <begin position="501"/>
        <end position="636"/>
    </location>
</feature>
<dbReference type="Pfam" id="PF25040">
    <property type="entry name" value="BLTP1_C"/>
    <property type="match status" value="3"/>
</dbReference>
<feature type="compositionally biased region" description="Low complexity" evidence="1">
    <location>
        <begin position="550"/>
        <end position="559"/>
    </location>
</feature>
<dbReference type="EMBL" id="QCYY01001910">
    <property type="protein sequence ID" value="ROT74330.1"/>
    <property type="molecule type" value="Genomic_DNA"/>
</dbReference>
<reference evidence="3 4" key="1">
    <citation type="submission" date="2018-04" db="EMBL/GenBank/DDBJ databases">
        <authorList>
            <person name="Zhang X."/>
            <person name="Yuan J."/>
            <person name="Li F."/>
            <person name="Xiang J."/>
        </authorList>
    </citation>
    <scope>NUCLEOTIDE SEQUENCE [LARGE SCALE GENOMIC DNA]</scope>
    <source>
        <tissue evidence="3">Muscle</tissue>
    </source>
</reference>
<reference evidence="3 4" key="2">
    <citation type="submission" date="2019-01" db="EMBL/GenBank/DDBJ databases">
        <title>The decoding of complex shrimp genome reveals the adaptation for benthos swimmer, frequently molting mechanism and breeding impact on genome.</title>
        <authorList>
            <person name="Sun Y."/>
            <person name="Gao Y."/>
            <person name="Yu Y."/>
        </authorList>
    </citation>
    <scope>NUCLEOTIDE SEQUENCE [LARGE SCALE GENOMIC DNA]</scope>
    <source>
        <tissue evidence="3">Muscle</tissue>
    </source>
</reference>
<dbReference type="SMART" id="SM01220">
    <property type="entry name" value="FSA_C"/>
    <property type="match status" value="1"/>
</dbReference>
<feature type="region of interest" description="Disordered" evidence="1">
    <location>
        <begin position="1671"/>
        <end position="1698"/>
    </location>
</feature>
<evidence type="ECO:0000259" key="2">
    <source>
        <dbReference type="SMART" id="SM01220"/>
    </source>
</evidence>
<organism evidence="3 4">
    <name type="scientific">Penaeus vannamei</name>
    <name type="common">Whiteleg shrimp</name>
    <name type="synonym">Litopenaeus vannamei</name>
    <dbReference type="NCBI Taxonomy" id="6689"/>
    <lineage>
        <taxon>Eukaryota</taxon>
        <taxon>Metazoa</taxon>
        <taxon>Ecdysozoa</taxon>
        <taxon>Arthropoda</taxon>
        <taxon>Crustacea</taxon>
        <taxon>Multicrustacea</taxon>
        <taxon>Malacostraca</taxon>
        <taxon>Eumalacostraca</taxon>
        <taxon>Eucarida</taxon>
        <taxon>Decapoda</taxon>
        <taxon>Dendrobranchiata</taxon>
        <taxon>Penaeoidea</taxon>
        <taxon>Penaeidae</taxon>
        <taxon>Penaeus</taxon>
    </lineage>
</organism>
<evidence type="ECO:0000313" key="3">
    <source>
        <dbReference type="EMBL" id="ROT74330.1"/>
    </source>
</evidence>